<feature type="transmembrane region" description="Helical" evidence="8">
    <location>
        <begin position="28"/>
        <end position="47"/>
    </location>
</feature>
<organism evidence="10 11">
    <name type="scientific">Helicobacter colisuis</name>
    <dbReference type="NCBI Taxonomy" id="2949739"/>
    <lineage>
        <taxon>Bacteria</taxon>
        <taxon>Pseudomonadati</taxon>
        <taxon>Campylobacterota</taxon>
        <taxon>Epsilonproteobacteria</taxon>
        <taxon>Campylobacterales</taxon>
        <taxon>Helicobacteraceae</taxon>
        <taxon>Helicobacter</taxon>
    </lineage>
</organism>
<feature type="transmembrane region" description="Helical" evidence="8">
    <location>
        <begin position="265"/>
        <end position="286"/>
    </location>
</feature>
<feature type="transmembrane region" description="Helical" evidence="8">
    <location>
        <begin position="6"/>
        <end position="23"/>
    </location>
</feature>
<keyword evidence="5 8" id="KW-1133">Transmembrane helix</keyword>
<feature type="transmembrane region" description="Helical" evidence="8">
    <location>
        <begin position="215"/>
        <end position="231"/>
    </location>
</feature>
<evidence type="ECO:0000256" key="3">
    <source>
        <dbReference type="ARBA" id="ARBA00022449"/>
    </source>
</evidence>
<dbReference type="Proteomes" id="UP001057522">
    <property type="component" value="Unassembled WGS sequence"/>
</dbReference>
<name>A0ABT0TV31_9HELI</name>
<feature type="transmembrane region" description="Helical" evidence="8">
    <location>
        <begin position="237"/>
        <end position="253"/>
    </location>
</feature>
<dbReference type="PANTHER" id="PTHR43562">
    <property type="entry name" value="NAPA-TYPE SODIUM/HYDROGEN ANTIPORTER"/>
    <property type="match status" value="1"/>
</dbReference>
<evidence type="ECO:0000256" key="1">
    <source>
        <dbReference type="ARBA" id="ARBA00004141"/>
    </source>
</evidence>
<feature type="transmembrane region" description="Helical" evidence="8">
    <location>
        <begin position="108"/>
        <end position="126"/>
    </location>
</feature>
<keyword evidence="4 8" id="KW-0812">Transmembrane</keyword>
<evidence type="ECO:0000313" key="11">
    <source>
        <dbReference type="Proteomes" id="UP001057522"/>
    </source>
</evidence>
<evidence type="ECO:0000259" key="9">
    <source>
        <dbReference type="Pfam" id="PF00999"/>
    </source>
</evidence>
<feature type="transmembrane region" description="Helical" evidence="8">
    <location>
        <begin position="325"/>
        <end position="345"/>
    </location>
</feature>
<evidence type="ECO:0000256" key="4">
    <source>
        <dbReference type="ARBA" id="ARBA00022692"/>
    </source>
</evidence>
<evidence type="ECO:0000256" key="6">
    <source>
        <dbReference type="ARBA" id="ARBA00023065"/>
    </source>
</evidence>
<gene>
    <name evidence="10" type="ORF">NCR95_06345</name>
</gene>
<evidence type="ECO:0000256" key="5">
    <source>
        <dbReference type="ARBA" id="ARBA00022989"/>
    </source>
</evidence>
<keyword evidence="7 8" id="KW-0472">Membrane</keyword>
<feature type="transmembrane region" description="Helical" evidence="8">
    <location>
        <begin position="82"/>
        <end position="102"/>
    </location>
</feature>
<dbReference type="Pfam" id="PF00999">
    <property type="entry name" value="Na_H_Exchanger"/>
    <property type="match status" value="1"/>
</dbReference>
<dbReference type="RefSeq" id="WP_242098925.1">
    <property type="nucleotide sequence ID" value="NZ_JAMOKV010000004.1"/>
</dbReference>
<evidence type="ECO:0000256" key="7">
    <source>
        <dbReference type="ARBA" id="ARBA00023136"/>
    </source>
</evidence>
<keyword evidence="11" id="KW-1185">Reference proteome</keyword>
<dbReference type="Gene3D" id="1.20.1530.20">
    <property type="match status" value="1"/>
</dbReference>
<comment type="caution">
    <text evidence="10">The sequence shown here is derived from an EMBL/GenBank/DDBJ whole genome shotgun (WGS) entry which is preliminary data.</text>
</comment>
<keyword evidence="2" id="KW-0813">Transport</keyword>
<proteinExistence type="predicted"/>
<reference evidence="10" key="1">
    <citation type="submission" date="2022-06" db="EMBL/GenBank/DDBJ databases">
        <title>Helicobacter colisuis sp. nov.</title>
        <authorList>
            <person name="Papic B."/>
            <person name="Gruntar I."/>
        </authorList>
    </citation>
    <scope>NUCLEOTIDE SEQUENCE</scope>
    <source>
        <strain evidence="10">11154-15</strain>
    </source>
</reference>
<accession>A0ABT0TV31</accession>
<feature type="transmembrane region" description="Helical" evidence="8">
    <location>
        <begin position="292"/>
        <end position="313"/>
    </location>
</feature>
<dbReference type="InterPro" id="IPR006153">
    <property type="entry name" value="Cation/H_exchanger_TM"/>
</dbReference>
<feature type="transmembrane region" description="Helical" evidence="8">
    <location>
        <begin position="357"/>
        <end position="378"/>
    </location>
</feature>
<evidence type="ECO:0000256" key="2">
    <source>
        <dbReference type="ARBA" id="ARBA00022448"/>
    </source>
</evidence>
<dbReference type="InterPro" id="IPR038770">
    <property type="entry name" value="Na+/solute_symporter_sf"/>
</dbReference>
<feature type="transmembrane region" description="Helical" evidence="8">
    <location>
        <begin position="138"/>
        <end position="161"/>
    </location>
</feature>
<comment type="subcellular location">
    <subcellularLocation>
        <location evidence="1">Membrane</location>
        <topology evidence="1">Multi-pass membrane protein</topology>
    </subcellularLocation>
</comment>
<feature type="transmembrane region" description="Helical" evidence="8">
    <location>
        <begin position="53"/>
        <end position="70"/>
    </location>
</feature>
<keyword evidence="6" id="KW-0406">Ion transport</keyword>
<feature type="domain" description="Cation/H+ exchanger transmembrane" evidence="9">
    <location>
        <begin position="13"/>
        <end position="377"/>
    </location>
</feature>
<keyword evidence="3" id="KW-0050">Antiport</keyword>
<dbReference type="EMBL" id="JAMOKX010000005">
    <property type="protein sequence ID" value="MCL9819781.1"/>
    <property type="molecule type" value="Genomic_DNA"/>
</dbReference>
<sequence>MDSLITFGVISLLIVVAPFFSALTRLPLVVVEILLGALAFYFGFFKHFDSLEFVAHIGFLFLMFLCGLEVDLKTFSRLGVEFIKSASVYFFMLYGVAVLYVLYSGLSVFYIATLPVMSLGMIMALLREYPKNTQWLQMALNVGILGELISIVVLVLLNGVYSYGITWKLYETLFVLFAFLSVIVGIFKVANILFWWFPTLKFYVIPQHSSKNQDIRFGVMLFLTMIGIAQILDLERVLGAFLAGMILATYFHHQKGLAEKLNEIGFGFFVPLFFVYVGSTLDLDLIFQNPHLFSEVFVIIVVMVLLRIIGAFVAYRKYFENRKEVLLFAFSHSMPLTFLVATAQLGKQFGAISAEEYYAFIIAALLEGILLTICIKLISNYKAKDSTSFA</sequence>
<evidence type="ECO:0000313" key="10">
    <source>
        <dbReference type="EMBL" id="MCL9819781.1"/>
    </source>
</evidence>
<evidence type="ECO:0000256" key="8">
    <source>
        <dbReference type="SAM" id="Phobius"/>
    </source>
</evidence>
<feature type="transmembrane region" description="Helical" evidence="8">
    <location>
        <begin position="173"/>
        <end position="194"/>
    </location>
</feature>
<protein>
    <submittedName>
        <fullName evidence="10">Cation:proton antiporter</fullName>
    </submittedName>
</protein>
<dbReference type="PANTHER" id="PTHR43562:SF1">
    <property type="entry name" value="NA(+)_H(+) ANTIPORTER YJBQ-RELATED"/>
    <property type="match status" value="1"/>
</dbReference>